<evidence type="ECO:0000313" key="4">
    <source>
        <dbReference type="Proteomes" id="UP001060414"/>
    </source>
</evidence>
<dbReference type="Gene3D" id="3.40.50.2300">
    <property type="match status" value="1"/>
</dbReference>
<dbReference type="InterPro" id="IPR011006">
    <property type="entry name" value="CheY-like_superfamily"/>
</dbReference>
<reference evidence="3" key="1">
    <citation type="journal article" date="2022" name="Environ. Microbiol.">
        <title>Geoalkalibacter halelectricus SAP #1 sp. nov. possessing extracellular electron transfer and mineral#reducing capabilities from a haloalkaline environment.</title>
        <authorList>
            <person name="Yadav S."/>
            <person name="Singh R."/>
            <person name="Sundharam S.S."/>
            <person name="Chaudhary S."/>
            <person name="Krishnamurthi S."/>
            <person name="Patil S.A."/>
        </authorList>
    </citation>
    <scope>NUCLEOTIDE SEQUENCE</scope>
    <source>
        <strain evidence="3">SAP-1</strain>
    </source>
</reference>
<feature type="region of interest" description="Disordered" evidence="2">
    <location>
        <begin position="194"/>
        <end position="268"/>
    </location>
</feature>
<keyword evidence="1" id="KW-0145">Chemotaxis</keyword>
<dbReference type="SUPFAM" id="SSF103039">
    <property type="entry name" value="CheC-like"/>
    <property type="match status" value="2"/>
</dbReference>
<evidence type="ECO:0008006" key="5">
    <source>
        <dbReference type="Google" id="ProtNLM"/>
    </source>
</evidence>
<feature type="compositionally biased region" description="Polar residues" evidence="2">
    <location>
        <begin position="477"/>
        <end position="486"/>
    </location>
</feature>
<feature type="compositionally biased region" description="Polar residues" evidence="2">
    <location>
        <begin position="217"/>
        <end position="230"/>
    </location>
</feature>
<dbReference type="RefSeq" id="WP_260746741.1">
    <property type="nucleotide sequence ID" value="NZ_CP092109.1"/>
</dbReference>
<evidence type="ECO:0000313" key="3">
    <source>
        <dbReference type="EMBL" id="UWZ78392.1"/>
    </source>
</evidence>
<feature type="region of interest" description="Disordered" evidence="2">
    <location>
        <begin position="466"/>
        <end position="499"/>
    </location>
</feature>
<dbReference type="EMBL" id="CP092109">
    <property type="protein sequence ID" value="UWZ78392.1"/>
    <property type="molecule type" value="Genomic_DNA"/>
</dbReference>
<evidence type="ECO:0000256" key="1">
    <source>
        <dbReference type="ARBA" id="ARBA00022500"/>
    </source>
</evidence>
<sequence length="646" mass="68789">MQRAVVDSVLKSAMTKVAEEVASLLGEEFKLAEPRFAALSKQEYFATPRDKCAYTRVAGNGDFSGEAAIILPLKDAVQLGGTLIMLPDEELAQKVKNPVLDGEEGDAFGEVANIIVGAVTAVFEDLYPKKLHFKKTTSETLIPTKVDLEAPEPFAPGHYHLSAAAMSLAGKPLGDLELLFPLALLGLPLPEQAPQAAATTEKPQQSSVKRDAVATPTEDQTAARSASTASNEERQAAARVAQADAEAPAAPAAAQESPDAQAEQPTEVQSAGVARGVVDNILGNAFKEIAKDLSDLVGQPVKCAGPAFQPLTKADYLALPRDKGALARLEINGDYQGEAFLIVRQRDAVLFGGTLIMLPDEELAAKVKAAKFEGEEADAYGEVANIVTGSLTKVLEEQYPRKLHLKRTLVEPLIPTKVDLQGAQPFAPGEYYLATCQLALEKKPLGELDLLFPAAALDVKLDKPEEKPAAANADASRGNTSRQAESAENDRKVTHANAISSDDLAALQAEAARSDDDEAPKQVGTILIVAETGDVGEPFGALLNQRGQDHRIMHFQDNVKKAVNGHQVHGVFLVMNEVSEQGFAAAIKIKSALPKKVPLVMAAPQWTRTTVLKAVRYGVRDILVTPAAPEEIAEKLSRHMGTASSP</sequence>
<gene>
    <name evidence="3" type="ORF">L9S41_11905</name>
</gene>
<dbReference type="SUPFAM" id="SSF52172">
    <property type="entry name" value="CheY-like"/>
    <property type="match status" value="1"/>
</dbReference>
<keyword evidence="4" id="KW-1185">Reference proteome</keyword>
<organism evidence="3 4">
    <name type="scientific">Geoalkalibacter halelectricus</name>
    <dbReference type="NCBI Taxonomy" id="2847045"/>
    <lineage>
        <taxon>Bacteria</taxon>
        <taxon>Pseudomonadati</taxon>
        <taxon>Thermodesulfobacteriota</taxon>
        <taxon>Desulfuromonadia</taxon>
        <taxon>Desulfuromonadales</taxon>
        <taxon>Geoalkalibacteraceae</taxon>
        <taxon>Geoalkalibacter</taxon>
    </lineage>
</organism>
<evidence type="ECO:0000256" key="2">
    <source>
        <dbReference type="SAM" id="MobiDB-lite"/>
    </source>
</evidence>
<dbReference type="Proteomes" id="UP001060414">
    <property type="component" value="Chromosome"/>
</dbReference>
<protein>
    <recommendedName>
        <fullName evidence="5">Chemotaxis phosphatase CheX</fullName>
    </recommendedName>
</protein>
<dbReference type="InterPro" id="IPR028976">
    <property type="entry name" value="CheC-like_sf"/>
</dbReference>
<accession>A0ABY5ZGV1</accession>
<dbReference type="Gene3D" id="3.40.1550.10">
    <property type="entry name" value="CheC-like"/>
    <property type="match status" value="2"/>
</dbReference>
<feature type="compositionally biased region" description="Low complexity" evidence="2">
    <location>
        <begin position="237"/>
        <end position="265"/>
    </location>
</feature>
<proteinExistence type="predicted"/>
<name>A0ABY5ZGV1_9BACT</name>